<sequence length="261" mass="30093">MKGVSMQRILPETDLEKKLMSLGAPFIEENQVLDELFQVVGSDLEEGKELSPEIREQVMDEIGEYFFRLDMNYGPDIKLDCLAILEEFWGVADRETCQKTLENIRTQGHRTKFNVLRSALPSDGSIDAVSMEKFRQIFRFDLEEGQELQMSDADYSKLALWVQRTNKYLKEPGILAWDASRYVHLVRLSFVAGHLSDIQAWSEILKLAPLIEGRFSNWMDFSQSFLIGRTFWSGSDDPRVKAICEKLLGHPASPWQFISWS</sequence>
<feature type="domain" description="DUF1266" evidence="1">
    <location>
        <begin position="85"/>
        <end position="260"/>
    </location>
</feature>
<dbReference type="AlphaFoldDB" id="K7YYV9"/>
<accession>K7YYV9</accession>
<dbReference type="KEGG" id="bbat:Bdt_3233"/>
<organism evidence="2 3">
    <name type="scientific">Bdellovibrio bacteriovorus str. Tiberius</name>
    <dbReference type="NCBI Taxonomy" id="1069642"/>
    <lineage>
        <taxon>Bacteria</taxon>
        <taxon>Pseudomonadati</taxon>
        <taxon>Bdellovibrionota</taxon>
        <taxon>Bdellovibrionia</taxon>
        <taxon>Bdellovibrionales</taxon>
        <taxon>Pseudobdellovibrionaceae</taxon>
        <taxon>Bdellovibrio</taxon>
    </lineage>
</organism>
<dbReference type="Pfam" id="PF06889">
    <property type="entry name" value="DUF1266"/>
    <property type="match status" value="1"/>
</dbReference>
<evidence type="ECO:0000313" key="3">
    <source>
        <dbReference type="Proteomes" id="UP000010074"/>
    </source>
</evidence>
<dbReference type="STRING" id="1069642.Bdt_3233"/>
<dbReference type="PATRIC" id="fig|1069642.3.peg.3199"/>
<dbReference type="HOGENOM" id="CLU_1064214_0_0_7"/>
<gene>
    <name evidence="2" type="ORF">Bdt_3233</name>
</gene>
<protein>
    <recommendedName>
        <fullName evidence="1">DUF1266 domain-containing protein</fullName>
    </recommendedName>
</protein>
<name>K7YYV9_BDEBC</name>
<dbReference type="Proteomes" id="UP000010074">
    <property type="component" value="Chromosome"/>
</dbReference>
<evidence type="ECO:0000313" key="2">
    <source>
        <dbReference type="EMBL" id="AFY02908.1"/>
    </source>
</evidence>
<dbReference type="InterPro" id="IPR009677">
    <property type="entry name" value="DUF1266"/>
</dbReference>
<evidence type="ECO:0000259" key="1">
    <source>
        <dbReference type="Pfam" id="PF06889"/>
    </source>
</evidence>
<dbReference type="EMBL" id="CP002930">
    <property type="protein sequence ID" value="AFY02908.1"/>
    <property type="molecule type" value="Genomic_DNA"/>
</dbReference>
<proteinExistence type="predicted"/>
<reference evidence="2 3" key="1">
    <citation type="journal article" date="2012" name="BMC Genomics">
        <title>Genome analysis of a simultaneously predatory and prey-independent, novel Bdellovibrio bacteriovorus from the River Tiber, supports in silico predictions of both ancient and recent lateral gene transfer from diverse bacteria.</title>
        <authorList>
            <person name="Hobley L."/>
            <person name="Lerner T.R."/>
            <person name="Williams L.E."/>
            <person name="Lambert C."/>
            <person name="Till R."/>
            <person name="Milner D.S."/>
            <person name="Basford S.M."/>
            <person name="Capeness M.J."/>
            <person name="Fenton A.K."/>
            <person name="Atterbury R.J."/>
            <person name="Harris M.A."/>
            <person name="Sockett R.E."/>
        </authorList>
    </citation>
    <scope>NUCLEOTIDE SEQUENCE [LARGE SCALE GENOMIC DNA]</scope>
    <source>
        <strain evidence="2 3">Tiberius</strain>
    </source>
</reference>